<protein>
    <submittedName>
        <fullName evidence="2">Uncharacterized protein</fullName>
    </submittedName>
</protein>
<keyword evidence="3" id="KW-1185">Reference proteome</keyword>
<organism evidence="2 3">
    <name type="scientific">Cyclostephanos tholiformis</name>
    <dbReference type="NCBI Taxonomy" id="382380"/>
    <lineage>
        <taxon>Eukaryota</taxon>
        <taxon>Sar</taxon>
        <taxon>Stramenopiles</taxon>
        <taxon>Ochrophyta</taxon>
        <taxon>Bacillariophyta</taxon>
        <taxon>Coscinodiscophyceae</taxon>
        <taxon>Thalassiosirophycidae</taxon>
        <taxon>Stephanodiscales</taxon>
        <taxon>Stephanodiscaceae</taxon>
        <taxon>Cyclostephanos</taxon>
    </lineage>
</organism>
<evidence type="ECO:0000313" key="3">
    <source>
        <dbReference type="Proteomes" id="UP001530377"/>
    </source>
</evidence>
<feature type="coiled-coil region" evidence="1">
    <location>
        <begin position="249"/>
        <end position="364"/>
    </location>
</feature>
<proteinExistence type="predicted"/>
<sequence>MFRRKSRSIQPKCISIQSGMRYDRAVRVTSEEIDQATNLFTINSRQEFNMAQRAPNSTTWGVGVTPGNDLAFTAIAAQDAVIAELTLILNERDAEINLITEQNLLMGRCIHEQQRQIMALSLEQNENLGIATHVNLPSINDLEGLEKIVNLQKGSESQFESTVPDELIEKLKQNEKRISVIEEENARLVEENERLINEVKKGEKMLKTYETRFLAKGVDVPKPRADEGERLWTRIEEREKKFKFKEIVIEVLRNENTDLRCEKQELQAEIEKLKKCFGMVNDNLDSPANEDQMPWLMSQLRENVSLKEKVDELEEIIRCKGYTVKAAAAERDFNVMKAKLALKKEELTKVIEMLKGQLVKLDDLLVDIVRIYSVES</sequence>
<dbReference type="EMBL" id="JALLPB020000071">
    <property type="protein sequence ID" value="KAL3822212.1"/>
    <property type="molecule type" value="Genomic_DNA"/>
</dbReference>
<dbReference type="AlphaFoldDB" id="A0ABD3SCF7"/>
<gene>
    <name evidence="2" type="ORF">ACHAXA_000652</name>
</gene>
<accession>A0ABD3SCF7</accession>
<evidence type="ECO:0000256" key="1">
    <source>
        <dbReference type="SAM" id="Coils"/>
    </source>
</evidence>
<reference evidence="2 3" key="1">
    <citation type="submission" date="2024-10" db="EMBL/GenBank/DDBJ databases">
        <title>Updated reference genomes for cyclostephanoid diatoms.</title>
        <authorList>
            <person name="Roberts W.R."/>
            <person name="Alverson A.J."/>
        </authorList>
    </citation>
    <scope>NUCLEOTIDE SEQUENCE [LARGE SCALE GENOMIC DNA]</scope>
    <source>
        <strain evidence="2 3">AJA228-03</strain>
    </source>
</reference>
<comment type="caution">
    <text evidence="2">The sequence shown here is derived from an EMBL/GenBank/DDBJ whole genome shotgun (WGS) entry which is preliminary data.</text>
</comment>
<keyword evidence="1" id="KW-0175">Coiled coil</keyword>
<evidence type="ECO:0000313" key="2">
    <source>
        <dbReference type="EMBL" id="KAL3822212.1"/>
    </source>
</evidence>
<dbReference type="Proteomes" id="UP001530377">
    <property type="component" value="Unassembled WGS sequence"/>
</dbReference>
<feature type="coiled-coil region" evidence="1">
    <location>
        <begin position="171"/>
        <end position="212"/>
    </location>
</feature>
<name>A0ABD3SCF7_9STRA</name>